<organism evidence="1 2">
    <name type="scientific">Tropicimonas omnivorans</name>
    <dbReference type="NCBI Taxonomy" id="3075590"/>
    <lineage>
        <taxon>Bacteria</taxon>
        <taxon>Pseudomonadati</taxon>
        <taxon>Pseudomonadota</taxon>
        <taxon>Alphaproteobacteria</taxon>
        <taxon>Rhodobacterales</taxon>
        <taxon>Roseobacteraceae</taxon>
        <taxon>Tropicimonas</taxon>
    </lineage>
</organism>
<dbReference type="SUPFAM" id="SSF47226">
    <property type="entry name" value="Histidine-containing phosphotransfer domain, HPT domain"/>
    <property type="match status" value="1"/>
</dbReference>
<dbReference type="EMBL" id="JAVRHL010000001">
    <property type="protein sequence ID" value="MDT0681499.1"/>
    <property type="molecule type" value="Genomic_DNA"/>
</dbReference>
<dbReference type="RefSeq" id="WP_311689227.1">
    <property type="nucleotide sequence ID" value="NZ_JAVRHL010000001.1"/>
</dbReference>
<evidence type="ECO:0000313" key="2">
    <source>
        <dbReference type="Proteomes" id="UP001265259"/>
    </source>
</evidence>
<sequence length="145" mass="16083">MKGKMLNIPAQADTVRSYLGAIFTDLWGAAERGLRMINWKRISDLRRDVGQDLFDRLLPDIFADLDTRAFRLETAPDEDLAFAFHAMKGSALNLGLTEVIELSTAGERDAYEQCSSARRHVMPCLAALDTARQALREGLLGRSAA</sequence>
<evidence type="ECO:0000313" key="1">
    <source>
        <dbReference type="EMBL" id="MDT0681499.1"/>
    </source>
</evidence>
<reference evidence="1 2" key="1">
    <citation type="submission" date="2023-09" db="EMBL/GenBank/DDBJ databases">
        <authorList>
            <person name="Rey-Velasco X."/>
        </authorList>
    </citation>
    <scope>NUCLEOTIDE SEQUENCE [LARGE SCALE GENOMIC DNA]</scope>
    <source>
        <strain evidence="1 2">F158</strain>
    </source>
</reference>
<protein>
    <submittedName>
        <fullName evidence="1">Hpt domain-containing protein</fullName>
    </submittedName>
</protein>
<gene>
    <name evidence="1" type="ORF">RM543_02285</name>
</gene>
<proteinExistence type="predicted"/>
<dbReference type="Proteomes" id="UP001265259">
    <property type="component" value="Unassembled WGS sequence"/>
</dbReference>
<dbReference type="Gene3D" id="1.20.120.160">
    <property type="entry name" value="HPT domain"/>
    <property type="match status" value="1"/>
</dbReference>
<accession>A0ABU3DCQ5</accession>
<keyword evidence="2" id="KW-1185">Reference proteome</keyword>
<comment type="caution">
    <text evidence="1">The sequence shown here is derived from an EMBL/GenBank/DDBJ whole genome shotgun (WGS) entry which is preliminary data.</text>
</comment>
<dbReference type="InterPro" id="IPR036641">
    <property type="entry name" value="HPT_dom_sf"/>
</dbReference>
<name>A0ABU3DCQ5_9RHOB</name>